<dbReference type="PANTHER" id="PTHR35372:SF2">
    <property type="entry name" value="SF3 HELICASE DOMAIN-CONTAINING PROTEIN"/>
    <property type="match status" value="1"/>
</dbReference>
<dbReference type="Proteomes" id="UP000272481">
    <property type="component" value="Unassembled WGS sequence"/>
</dbReference>
<evidence type="ECO:0000256" key="1">
    <source>
        <dbReference type="ARBA" id="ARBA00022801"/>
    </source>
</evidence>
<protein>
    <submittedName>
        <fullName evidence="5">DNA primase</fullName>
    </submittedName>
</protein>
<feature type="domain" description="Primase C-terminal 1" evidence="3">
    <location>
        <begin position="263"/>
        <end position="330"/>
    </location>
</feature>
<evidence type="ECO:0000259" key="4">
    <source>
        <dbReference type="SMART" id="SM00943"/>
    </source>
</evidence>
<evidence type="ECO:0000313" key="5">
    <source>
        <dbReference type="EMBL" id="RSK30975.1"/>
    </source>
</evidence>
<dbReference type="CDD" id="cd04859">
    <property type="entry name" value="Prim_Pol"/>
    <property type="match status" value="1"/>
</dbReference>
<comment type="caution">
    <text evidence="5">The sequence shown here is derived from an EMBL/GenBank/DDBJ whole genome shotgun (WGS) entry which is preliminary data.</text>
</comment>
<sequence>MMNQQTPQTLKKRPARSEAKQAEGNGFVAGDNGRKANNLYTSIITSQAPDVQPSPMAKSALIYAQKLGFHVFPAHSVKDGRCTCNNPNCTAPGKAPYTRHGYKDATTDPQLIMQYWHKWPEANPAIRTGRESGASVLDVDLDGLPHLEELQDAYGPLPETPMALTGSGGRHYYFQYDPRFGTISSGKIAPGIDIRNDGGYAILPPARHISGGTYEWEWSQRILGEGSVPLKPAPEWLFKLIEQAGIRNGASGPVQARTASEWDRVLAGLKEGEGRNNAAAALAGHLLRRYTHPTIVHELLTIWNETRNQPPLEQHELETILNSIARKEIERRKRKEERRGAAW</sequence>
<dbReference type="Pfam" id="PF08708">
    <property type="entry name" value="PriCT_1"/>
    <property type="match status" value="1"/>
</dbReference>
<feature type="region of interest" description="Disordered" evidence="2">
    <location>
        <begin position="1"/>
        <end position="33"/>
    </location>
</feature>
<organism evidence="5 6">
    <name type="scientific">Bhargavaea beijingensis</name>
    <dbReference type="NCBI Taxonomy" id="426756"/>
    <lineage>
        <taxon>Bacteria</taxon>
        <taxon>Bacillati</taxon>
        <taxon>Bacillota</taxon>
        <taxon>Bacilli</taxon>
        <taxon>Bacillales</taxon>
        <taxon>Caryophanaceae</taxon>
        <taxon>Bhargavaea</taxon>
    </lineage>
</organism>
<proteinExistence type="predicted"/>
<evidence type="ECO:0000259" key="3">
    <source>
        <dbReference type="SMART" id="SM00942"/>
    </source>
</evidence>
<dbReference type="Pfam" id="PF09250">
    <property type="entry name" value="Prim-Pol"/>
    <property type="match status" value="1"/>
</dbReference>
<gene>
    <name evidence="5" type="ORF">EJA12_09670</name>
</gene>
<keyword evidence="1" id="KW-0378">Hydrolase</keyword>
<accession>A0ABX9ZC76</accession>
<feature type="domain" description="DNA primase/polymerase bifunctional N-terminal" evidence="4">
    <location>
        <begin position="60"/>
        <end position="237"/>
    </location>
</feature>
<dbReference type="InterPro" id="IPR015330">
    <property type="entry name" value="DNA_primase/pol_bifunc_N"/>
</dbReference>
<dbReference type="SMART" id="SM00943">
    <property type="entry name" value="Prim-Pol"/>
    <property type="match status" value="1"/>
</dbReference>
<dbReference type="SUPFAM" id="SSF56747">
    <property type="entry name" value="Prim-pol domain"/>
    <property type="match status" value="1"/>
</dbReference>
<evidence type="ECO:0000256" key="2">
    <source>
        <dbReference type="SAM" id="MobiDB-lite"/>
    </source>
</evidence>
<dbReference type="SMART" id="SM00942">
    <property type="entry name" value="PriCT_1"/>
    <property type="match status" value="1"/>
</dbReference>
<dbReference type="RefSeq" id="WP_125904079.1">
    <property type="nucleotide sequence ID" value="NZ_RWGW01000013.1"/>
</dbReference>
<name>A0ABX9ZC76_9BACL</name>
<dbReference type="PANTHER" id="PTHR35372">
    <property type="entry name" value="ATP BINDING PROTEIN-RELATED"/>
    <property type="match status" value="1"/>
</dbReference>
<dbReference type="InterPro" id="IPR051620">
    <property type="entry name" value="ORF904-like_C"/>
</dbReference>
<reference evidence="5 6" key="1">
    <citation type="submission" date="2018-12" db="EMBL/GenBank/DDBJ databases">
        <title>Comparitive functional genomics of dry heat resistant strains isolated from the viking spacecraft.</title>
        <authorList>
            <person name="Seuylemezian A."/>
            <person name="Vaishampayan P."/>
        </authorList>
    </citation>
    <scope>NUCLEOTIDE SEQUENCE [LARGE SCALE GENOMIC DNA]</scope>
    <source>
        <strain evidence="5 6">M6-11</strain>
    </source>
</reference>
<evidence type="ECO:0000313" key="6">
    <source>
        <dbReference type="Proteomes" id="UP000272481"/>
    </source>
</evidence>
<dbReference type="InterPro" id="IPR014820">
    <property type="entry name" value="PriCT_1"/>
</dbReference>
<dbReference type="EMBL" id="RWGW01000013">
    <property type="protein sequence ID" value="RSK30975.1"/>
    <property type="molecule type" value="Genomic_DNA"/>
</dbReference>
<keyword evidence="6" id="KW-1185">Reference proteome</keyword>